<sequence length="398" mass="45965">MSIMDLDKMCEKLGYEDHAFYWYVTHGKSIENGLVKLKGHDDITRMLKELAGDRKVTVLFEHFRGVNRRKAPSEGSFVPIEEEEVLAKQGGVTAGSEGLGEQEGVEETEATIHIEDVLYKDAWSSDSDSSIDFDDDFEEPEYMETFEDEEVEVQVQGVIFDKPNANVEEQNEEPVVNDGELDDEQMQALRELRRLNRKRNSQRTKLRPKYELYDGVFELKDVKLEVGQVFASSKVFKEAAKEYAIRCGRVIWFPCSEKGRVKGIFKELKKTNPEFTVVINTELGLDDKNKFKRIYICFNACKQGWLHGCRKIIGLDACHVKSYHKAQLMWAIGIDADNGYHPIAYGVVEKEWHENWSWFLKLLKEDMNLEDSLGITFMIDRQKGLVESIGDIWPNREH</sequence>
<reference evidence="2" key="1">
    <citation type="journal article" date="2022" name="Plant J.">
        <title>Strategies of tolerance reflected in two North American maple genomes.</title>
        <authorList>
            <person name="McEvoy S.L."/>
            <person name="Sezen U.U."/>
            <person name="Trouern-Trend A."/>
            <person name="McMahon S.M."/>
            <person name="Schaberg P.G."/>
            <person name="Yang J."/>
            <person name="Wegrzyn J.L."/>
            <person name="Swenson N.G."/>
        </authorList>
    </citation>
    <scope>NUCLEOTIDE SEQUENCE</scope>
    <source>
        <strain evidence="2">91603</strain>
    </source>
</reference>
<accession>A0AAD5JJZ6</accession>
<protein>
    <recommendedName>
        <fullName evidence="1">MULE transposase domain-containing protein</fullName>
    </recommendedName>
</protein>
<reference evidence="2" key="2">
    <citation type="submission" date="2023-02" db="EMBL/GenBank/DDBJ databases">
        <authorList>
            <person name="Swenson N.G."/>
            <person name="Wegrzyn J.L."/>
            <person name="Mcevoy S.L."/>
        </authorList>
    </citation>
    <scope>NUCLEOTIDE SEQUENCE</scope>
    <source>
        <strain evidence="2">91603</strain>
        <tissue evidence="2">Leaf</tissue>
    </source>
</reference>
<dbReference type="InterPro" id="IPR018289">
    <property type="entry name" value="MULE_transposase_dom"/>
</dbReference>
<organism evidence="2 3">
    <name type="scientific">Acer negundo</name>
    <name type="common">Box elder</name>
    <dbReference type="NCBI Taxonomy" id="4023"/>
    <lineage>
        <taxon>Eukaryota</taxon>
        <taxon>Viridiplantae</taxon>
        <taxon>Streptophyta</taxon>
        <taxon>Embryophyta</taxon>
        <taxon>Tracheophyta</taxon>
        <taxon>Spermatophyta</taxon>
        <taxon>Magnoliopsida</taxon>
        <taxon>eudicotyledons</taxon>
        <taxon>Gunneridae</taxon>
        <taxon>Pentapetalae</taxon>
        <taxon>rosids</taxon>
        <taxon>malvids</taxon>
        <taxon>Sapindales</taxon>
        <taxon>Sapindaceae</taxon>
        <taxon>Hippocastanoideae</taxon>
        <taxon>Acereae</taxon>
        <taxon>Acer</taxon>
    </lineage>
</organism>
<dbReference type="Proteomes" id="UP001064489">
    <property type="component" value="Chromosome 1"/>
</dbReference>
<dbReference type="EMBL" id="JAJSOW010000003">
    <property type="protein sequence ID" value="KAI9195619.1"/>
    <property type="molecule type" value="Genomic_DNA"/>
</dbReference>
<evidence type="ECO:0000313" key="3">
    <source>
        <dbReference type="Proteomes" id="UP001064489"/>
    </source>
</evidence>
<gene>
    <name evidence="2" type="ORF">LWI28_016668</name>
</gene>
<keyword evidence="3" id="KW-1185">Reference proteome</keyword>
<dbReference type="PANTHER" id="PTHR31973">
    <property type="entry name" value="POLYPROTEIN, PUTATIVE-RELATED"/>
    <property type="match status" value="1"/>
</dbReference>
<dbReference type="PANTHER" id="PTHR31973:SF189">
    <property type="entry name" value="TRANSPOSASE, MUDR, PLANT, MULE TRANSPOSASE DOMAIN PROTEIN-RELATED"/>
    <property type="match status" value="1"/>
</dbReference>
<dbReference type="AlphaFoldDB" id="A0AAD5JJZ6"/>
<feature type="domain" description="MULE transposase" evidence="1">
    <location>
        <begin position="313"/>
        <end position="398"/>
    </location>
</feature>
<evidence type="ECO:0000259" key="1">
    <source>
        <dbReference type="Pfam" id="PF10551"/>
    </source>
</evidence>
<dbReference type="Pfam" id="PF10551">
    <property type="entry name" value="MULE"/>
    <property type="match status" value="1"/>
</dbReference>
<evidence type="ECO:0000313" key="2">
    <source>
        <dbReference type="EMBL" id="KAI9195619.1"/>
    </source>
</evidence>
<comment type="caution">
    <text evidence="2">The sequence shown here is derived from an EMBL/GenBank/DDBJ whole genome shotgun (WGS) entry which is preliminary data.</text>
</comment>
<proteinExistence type="predicted"/>
<name>A0AAD5JJZ6_ACENE</name>